<dbReference type="InterPro" id="IPR058525">
    <property type="entry name" value="DUF8212"/>
</dbReference>
<feature type="domain" description="Heterokaryon incompatibility" evidence="3">
    <location>
        <begin position="743"/>
        <end position="830"/>
    </location>
</feature>
<dbReference type="InterPro" id="IPR001810">
    <property type="entry name" value="F-box_dom"/>
</dbReference>
<dbReference type="InterPro" id="IPR010730">
    <property type="entry name" value="HET"/>
</dbReference>
<reference evidence="6" key="2">
    <citation type="submission" date="2023-05" db="EMBL/GenBank/DDBJ databases">
        <authorList>
            <consortium name="Lawrence Berkeley National Laboratory"/>
            <person name="Steindorff A."/>
            <person name="Hensen N."/>
            <person name="Bonometti L."/>
            <person name="Westerberg I."/>
            <person name="Brannstrom I.O."/>
            <person name="Guillou S."/>
            <person name="Cros-Aarteil S."/>
            <person name="Calhoun S."/>
            <person name="Haridas S."/>
            <person name="Kuo A."/>
            <person name="Mondo S."/>
            <person name="Pangilinan J."/>
            <person name="Riley R."/>
            <person name="Labutti K."/>
            <person name="Andreopoulos B."/>
            <person name="Lipzen A."/>
            <person name="Chen C."/>
            <person name="Yanf M."/>
            <person name="Daum C."/>
            <person name="Ng V."/>
            <person name="Clum A."/>
            <person name="Ohm R."/>
            <person name="Martin F."/>
            <person name="Silar P."/>
            <person name="Natvig D."/>
            <person name="Lalanne C."/>
            <person name="Gautier V."/>
            <person name="Ament-Velasquez S.L."/>
            <person name="Kruys A."/>
            <person name="Hutchinson M.I."/>
            <person name="Powell A.J."/>
            <person name="Barry K."/>
            <person name="Miller A.N."/>
            <person name="Grigoriev I.V."/>
            <person name="Debuchy R."/>
            <person name="Gladieux P."/>
            <person name="Thoren M.H."/>
            <person name="Johannesson H."/>
        </authorList>
    </citation>
    <scope>NUCLEOTIDE SEQUENCE</scope>
    <source>
        <strain evidence="6">CBS 123565</strain>
    </source>
</reference>
<dbReference type="InterPro" id="IPR002110">
    <property type="entry name" value="Ankyrin_rpt"/>
</dbReference>
<dbReference type="InterPro" id="IPR036770">
    <property type="entry name" value="Ankyrin_rpt-contain_sf"/>
</dbReference>
<feature type="domain" description="DUF8212" evidence="5">
    <location>
        <begin position="889"/>
        <end position="911"/>
    </location>
</feature>
<sequence>MRDIAELPHDLFLVVISYLSPRTCVLCRRVSRQWHAAFASEVASLLLLRWNFPRCREFRLAAAAAAQDPVPGGLSNNQRAELVDFAARDRAWSDTLAHVARRYYHLSRGRPYAVEKLEMAVSSREDGSLFSFWEVAPWNRFLRLHEKTANFHHPDPVWWYSQEDGVLVYPAATPGHPGTPPNQCDGYIYHIYDLSTGQRVPVPFDIRSKHLRRVRLAHGVLVIEWAEALPYHQLNDLEVVHRHFVTAFDVIRRPSAWTWHVDFRSEWKLHFLGLPLNRSDRFFSAHTASHYAVYFWQPNRSLYQDDPIEQLAVWDISSPSPYRPSEDPRGDRRPAVTRTPSLPAGLWHGQGSMATGKIYGLAAATAHLEQPRRASPADATAGPQVVRRMAWRELDFYGLRQRATPQLRSLALDGQNLYVVEEEHRWADGQHSSLNPPRVHLVRSTGIPIVPAPVSPPPRASYPVAARSTSNLSTGTGGLVDPRPVPISTIIDGPVNGPIWVDACGADGDVNMNFCRRVASANGTAGAGPGPVVDVWPPLLELASQDYRRARPSATATGWPWVFGKSNSPNPIAAAASARWPGWAPCWRHEDFPYLTVAEMVDFAAGVRVTARHCFMLETLSVHVRPAVSVKGAPPPADRADDGIAGSKADAKRRDSNGKAGSGRYAEAQFPDKMWSELVARGHIAGDERWIVGEDERERITIPIATPPFSTTARTRTLTLTMRLLNVETFQLEEFFYEDPPPYAILSHTWGKDSEEVSHRDVLDGKLAHGSTRPAKVSGCCAQAKKDGFRYVWIDTCCIDKTNSTELHEAINSMFRWYQNAAICYAFLSDITGIPTPYLLGIADFRQASVAQRMCWAAPRSTKRQEDMAYCLLGIFGIFMPLIYGEGDKAFRRLQEQIMKDAADDSIFAWDLPPVESAGRPGRGIPGVALAPGPSHFRNSGGMVGIPLIAAPGGQPDHYVRQEGRPAVLLQTSEMGGAAVTIIHLQLDGGRQSPIVGGAQSCWFQIRNSHPGVELVEVFPPACWHKERALIEAGIEPDTGDAQVILARFRDKQPGLMDFPRCRLMVATSNTALTDISHHLDTRSDGVSAPQAANNGASDLSMELEMLCSSPSQRRFAVKPVALSEPPAFTLNATAGIWTSGVETRTQQAVIAKSQLPAHRSRISQARGRLEAVTAQILALLEEERKLHDDVMGEDLVGRTALHHAAWIGDEPLVRTLISIDAAVDATARKMGCVTPLHMAVQRGWPGIVQLLLDCEADVNMRTVAGSTALHFAAARGLEDIAMLLIERGADLAAVDKDGKTPAQLAQDHGKHALAELISGRGRPFPAANQTRERLQTPNKLAPPGTTTAERGETCPVGESSGRQTPAKRKAWFSMPLRTARP</sequence>
<feature type="compositionally biased region" description="Basic and acidic residues" evidence="2">
    <location>
        <begin position="324"/>
        <end position="334"/>
    </location>
</feature>
<keyword evidence="7" id="KW-1185">Reference proteome</keyword>
<dbReference type="Pfam" id="PF26640">
    <property type="entry name" value="DUF8212"/>
    <property type="match status" value="1"/>
</dbReference>
<dbReference type="Pfam" id="PF00023">
    <property type="entry name" value="Ank"/>
    <property type="match status" value="1"/>
</dbReference>
<evidence type="ECO:0000313" key="6">
    <source>
        <dbReference type="EMBL" id="KAK4136362.1"/>
    </source>
</evidence>
<feature type="repeat" description="ANK" evidence="1">
    <location>
        <begin position="1235"/>
        <end position="1264"/>
    </location>
</feature>
<feature type="repeat" description="ANK" evidence="1">
    <location>
        <begin position="1265"/>
        <end position="1297"/>
    </location>
</feature>
<proteinExistence type="predicted"/>
<dbReference type="InterPro" id="IPR036047">
    <property type="entry name" value="F-box-like_dom_sf"/>
</dbReference>
<evidence type="ECO:0000259" key="3">
    <source>
        <dbReference type="Pfam" id="PF06985"/>
    </source>
</evidence>
<feature type="region of interest" description="Disordered" evidence="2">
    <location>
        <begin position="319"/>
        <end position="346"/>
    </location>
</feature>
<feature type="domain" description="F-box" evidence="4">
    <location>
        <begin position="4"/>
        <end position="38"/>
    </location>
</feature>
<dbReference type="Gene3D" id="1.25.40.20">
    <property type="entry name" value="Ankyrin repeat-containing domain"/>
    <property type="match status" value="1"/>
</dbReference>
<dbReference type="PANTHER" id="PTHR10622:SF10">
    <property type="entry name" value="HET DOMAIN-CONTAINING PROTEIN"/>
    <property type="match status" value="1"/>
</dbReference>
<feature type="region of interest" description="Disordered" evidence="2">
    <location>
        <begin position="1320"/>
        <end position="1382"/>
    </location>
</feature>
<evidence type="ECO:0000259" key="5">
    <source>
        <dbReference type="Pfam" id="PF26640"/>
    </source>
</evidence>
<dbReference type="SUPFAM" id="SSF81383">
    <property type="entry name" value="F-box domain"/>
    <property type="match status" value="1"/>
</dbReference>
<dbReference type="SMART" id="SM00248">
    <property type="entry name" value="ANK"/>
    <property type="match status" value="4"/>
</dbReference>
<gene>
    <name evidence="6" type="ORF">BT67DRAFT_447774</name>
</gene>
<dbReference type="SUPFAM" id="SSF48403">
    <property type="entry name" value="Ankyrin repeat"/>
    <property type="match status" value="1"/>
</dbReference>
<feature type="repeat" description="ANK" evidence="1">
    <location>
        <begin position="1197"/>
        <end position="1229"/>
    </location>
</feature>
<dbReference type="Gene3D" id="1.20.1280.50">
    <property type="match status" value="1"/>
</dbReference>
<dbReference type="Proteomes" id="UP001304895">
    <property type="component" value="Unassembled WGS sequence"/>
</dbReference>
<dbReference type="EMBL" id="MU853403">
    <property type="protein sequence ID" value="KAK4136362.1"/>
    <property type="molecule type" value="Genomic_DNA"/>
</dbReference>
<dbReference type="Pfam" id="PF06985">
    <property type="entry name" value="HET"/>
    <property type="match status" value="1"/>
</dbReference>
<dbReference type="Pfam" id="PF12937">
    <property type="entry name" value="F-box-like"/>
    <property type="match status" value="1"/>
</dbReference>
<dbReference type="PROSITE" id="PS50088">
    <property type="entry name" value="ANK_REPEAT"/>
    <property type="match status" value="3"/>
</dbReference>
<evidence type="ECO:0000313" key="7">
    <source>
        <dbReference type="Proteomes" id="UP001304895"/>
    </source>
</evidence>
<organism evidence="6 7">
    <name type="scientific">Trichocladium antarcticum</name>
    <dbReference type="NCBI Taxonomy" id="1450529"/>
    <lineage>
        <taxon>Eukaryota</taxon>
        <taxon>Fungi</taxon>
        <taxon>Dikarya</taxon>
        <taxon>Ascomycota</taxon>
        <taxon>Pezizomycotina</taxon>
        <taxon>Sordariomycetes</taxon>
        <taxon>Sordariomycetidae</taxon>
        <taxon>Sordariales</taxon>
        <taxon>Chaetomiaceae</taxon>
        <taxon>Trichocladium</taxon>
    </lineage>
</organism>
<evidence type="ECO:0000259" key="4">
    <source>
        <dbReference type="Pfam" id="PF12937"/>
    </source>
</evidence>
<dbReference type="Pfam" id="PF12796">
    <property type="entry name" value="Ank_2"/>
    <property type="match status" value="1"/>
</dbReference>
<reference evidence="6" key="1">
    <citation type="journal article" date="2023" name="Mol. Phylogenet. Evol.">
        <title>Genome-scale phylogeny and comparative genomics of the fungal order Sordariales.</title>
        <authorList>
            <person name="Hensen N."/>
            <person name="Bonometti L."/>
            <person name="Westerberg I."/>
            <person name="Brannstrom I.O."/>
            <person name="Guillou S."/>
            <person name="Cros-Aarteil S."/>
            <person name="Calhoun S."/>
            <person name="Haridas S."/>
            <person name="Kuo A."/>
            <person name="Mondo S."/>
            <person name="Pangilinan J."/>
            <person name="Riley R."/>
            <person name="LaButti K."/>
            <person name="Andreopoulos B."/>
            <person name="Lipzen A."/>
            <person name="Chen C."/>
            <person name="Yan M."/>
            <person name="Daum C."/>
            <person name="Ng V."/>
            <person name="Clum A."/>
            <person name="Steindorff A."/>
            <person name="Ohm R.A."/>
            <person name="Martin F."/>
            <person name="Silar P."/>
            <person name="Natvig D.O."/>
            <person name="Lalanne C."/>
            <person name="Gautier V."/>
            <person name="Ament-Velasquez S.L."/>
            <person name="Kruys A."/>
            <person name="Hutchinson M.I."/>
            <person name="Powell A.J."/>
            <person name="Barry K."/>
            <person name="Miller A.N."/>
            <person name="Grigoriev I.V."/>
            <person name="Debuchy R."/>
            <person name="Gladieux P."/>
            <person name="Hiltunen Thoren M."/>
            <person name="Johannesson H."/>
        </authorList>
    </citation>
    <scope>NUCLEOTIDE SEQUENCE</scope>
    <source>
        <strain evidence="6">CBS 123565</strain>
    </source>
</reference>
<dbReference type="CDD" id="cd09917">
    <property type="entry name" value="F-box_SF"/>
    <property type="match status" value="1"/>
</dbReference>
<comment type="caution">
    <text evidence="6">The sequence shown here is derived from an EMBL/GenBank/DDBJ whole genome shotgun (WGS) entry which is preliminary data.</text>
</comment>
<keyword evidence="1" id="KW-0040">ANK repeat</keyword>
<evidence type="ECO:0000256" key="1">
    <source>
        <dbReference type="PROSITE-ProRule" id="PRU00023"/>
    </source>
</evidence>
<feature type="region of interest" description="Disordered" evidence="2">
    <location>
        <begin position="629"/>
        <end position="664"/>
    </location>
</feature>
<dbReference type="PROSITE" id="PS50297">
    <property type="entry name" value="ANK_REP_REGION"/>
    <property type="match status" value="3"/>
</dbReference>
<protein>
    <submittedName>
        <fullName evidence="6">Uncharacterized protein</fullName>
    </submittedName>
</protein>
<feature type="region of interest" description="Disordered" evidence="2">
    <location>
        <begin position="460"/>
        <end position="479"/>
    </location>
</feature>
<evidence type="ECO:0000256" key="2">
    <source>
        <dbReference type="SAM" id="MobiDB-lite"/>
    </source>
</evidence>
<accession>A0AAN6UNM5</accession>
<name>A0AAN6UNM5_9PEZI</name>
<dbReference type="PANTHER" id="PTHR10622">
    <property type="entry name" value="HET DOMAIN-CONTAINING PROTEIN"/>
    <property type="match status" value="1"/>
</dbReference>